<dbReference type="InterPro" id="IPR019887">
    <property type="entry name" value="Tscrpt_reg_AsnC/Lrp_C"/>
</dbReference>
<keyword evidence="3" id="KW-0804">Transcription</keyword>
<keyword evidence="2" id="KW-0238">DNA-binding</keyword>
<dbReference type="SUPFAM" id="SSF46785">
    <property type="entry name" value="Winged helix' DNA-binding domain"/>
    <property type="match status" value="1"/>
</dbReference>
<dbReference type="PANTHER" id="PTHR30154">
    <property type="entry name" value="LEUCINE-RESPONSIVE REGULATORY PROTEIN"/>
    <property type="match status" value="1"/>
</dbReference>
<evidence type="ECO:0000256" key="2">
    <source>
        <dbReference type="ARBA" id="ARBA00023125"/>
    </source>
</evidence>
<organism evidence="5 6">
    <name type="scientific">Leucobacter iarius</name>
    <dbReference type="NCBI Taxonomy" id="333963"/>
    <lineage>
        <taxon>Bacteria</taxon>
        <taxon>Bacillati</taxon>
        <taxon>Actinomycetota</taxon>
        <taxon>Actinomycetes</taxon>
        <taxon>Micrococcales</taxon>
        <taxon>Microbacteriaceae</taxon>
        <taxon>Leucobacter</taxon>
    </lineage>
</organism>
<evidence type="ECO:0000259" key="4">
    <source>
        <dbReference type="PROSITE" id="PS50956"/>
    </source>
</evidence>
<dbReference type="Pfam" id="PF01037">
    <property type="entry name" value="AsnC_trans_reg"/>
    <property type="match status" value="1"/>
</dbReference>
<protein>
    <recommendedName>
        <fullName evidence="4">HTH asnC-type domain-containing protein</fullName>
    </recommendedName>
</protein>
<proteinExistence type="predicted"/>
<dbReference type="EMBL" id="BAAAOB010000001">
    <property type="protein sequence ID" value="GAA1781384.1"/>
    <property type="molecule type" value="Genomic_DNA"/>
</dbReference>
<dbReference type="Gene3D" id="3.30.70.920">
    <property type="match status" value="1"/>
</dbReference>
<keyword evidence="6" id="KW-1185">Reference proteome</keyword>
<dbReference type="InterPro" id="IPR011008">
    <property type="entry name" value="Dimeric_a/b-barrel"/>
</dbReference>
<dbReference type="SMART" id="SM00344">
    <property type="entry name" value="HTH_ASNC"/>
    <property type="match status" value="1"/>
</dbReference>
<dbReference type="InterPro" id="IPR011991">
    <property type="entry name" value="ArsR-like_HTH"/>
</dbReference>
<dbReference type="SMART" id="SM00418">
    <property type="entry name" value="HTH_ARSR"/>
    <property type="match status" value="1"/>
</dbReference>
<feature type="domain" description="HTH asnC-type" evidence="4">
    <location>
        <begin position="3"/>
        <end position="64"/>
    </location>
</feature>
<dbReference type="Pfam" id="PF13412">
    <property type="entry name" value="HTH_24"/>
    <property type="match status" value="1"/>
</dbReference>
<evidence type="ECO:0000256" key="3">
    <source>
        <dbReference type="ARBA" id="ARBA00023163"/>
    </source>
</evidence>
<evidence type="ECO:0000256" key="1">
    <source>
        <dbReference type="ARBA" id="ARBA00023015"/>
    </source>
</evidence>
<gene>
    <name evidence="5" type="ORF">GCM10009768_07940</name>
</gene>
<dbReference type="InterPro" id="IPR036388">
    <property type="entry name" value="WH-like_DNA-bd_sf"/>
</dbReference>
<dbReference type="RefSeq" id="WP_197074203.1">
    <property type="nucleotide sequence ID" value="NZ_BAAAOB010000001.1"/>
</dbReference>
<dbReference type="Proteomes" id="UP001500851">
    <property type="component" value="Unassembled WGS sequence"/>
</dbReference>
<evidence type="ECO:0000313" key="6">
    <source>
        <dbReference type="Proteomes" id="UP001500851"/>
    </source>
</evidence>
<accession>A0ABN2LA63</accession>
<dbReference type="PRINTS" id="PR00033">
    <property type="entry name" value="HTHASNC"/>
</dbReference>
<comment type="caution">
    <text evidence="5">The sequence shown here is derived from an EMBL/GenBank/DDBJ whole genome shotgun (WGS) entry which is preliminary data.</text>
</comment>
<reference evidence="5 6" key="1">
    <citation type="journal article" date="2019" name="Int. J. Syst. Evol. Microbiol.">
        <title>The Global Catalogue of Microorganisms (GCM) 10K type strain sequencing project: providing services to taxonomists for standard genome sequencing and annotation.</title>
        <authorList>
            <consortium name="The Broad Institute Genomics Platform"/>
            <consortium name="The Broad Institute Genome Sequencing Center for Infectious Disease"/>
            <person name="Wu L."/>
            <person name="Ma J."/>
        </authorList>
    </citation>
    <scope>NUCLEOTIDE SEQUENCE [LARGE SCALE GENOMIC DNA]</scope>
    <source>
        <strain evidence="5 6">JCM 14736</strain>
    </source>
</reference>
<dbReference type="InterPro" id="IPR001845">
    <property type="entry name" value="HTH_ArsR_DNA-bd_dom"/>
</dbReference>
<dbReference type="PROSITE" id="PS50956">
    <property type="entry name" value="HTH_ASNC_2"/>
    <property type="match status" value="1"/>
</dbReference>
<dbReference type="Gene3D" id="1.10.10.10">
    <property type="entry name" value="Winged helix-like DNA-binding domain superfamily/Winged helix DNA-binding domain"/>
    <property type="match status" value="1"/>
</dbReference>
<dbReference type="InterPro" id="IPR019888">
    <property type="entry name" value="Tscrpt_reg_AsnC-like"/>
</dbReference>
<dbReference type="PANTHER" id="PTHR30154:SF34">
    <property type="entry name" value="TRANSCRIPTIONAL REGULATOR AZLB"/>
    <property type="match status" value="1"/>
</dbReference>
<dbReference type="SUPFAM" id="SSF54909">
    <property type="entry name" value="Dimeric alpha+beta barrel"/>
    <property type="match status" value="1"/>
</dbReference>
<dbReference type="CDD" id="cd00090">
    <property type="entry name" value="HTH_ARSR"/>
    <property type="match status" value="1"/>
</dbReference>
<sequence>MKLDDTHRRMIDLLRQDGRLSVNALAEQLGISRSNAYQRFERLIQAGIITGFRADIDPRAVGLGISALVFVTLEQARWTEFREALAEVEELEYFAVTTGQHDAMLLVRAADVAGIHGLVSLRLAQWPSIKSTETVFLMDEASTLAALPTAPAQASAASEEFDGQVAGMTRFIRARHGGAQE</sequence>
<dbReference type="InterPro" id="IPR036390">
    <property type="entry name" value="WH_DNA-bd_sf"/>
</dbReference>
<evidence type="ECO:0000313" key="5">
    <source>
        <dbReference type="EMBL" id="GAA1781384.1"/>
    </source>
</evidence>
<name>A0ABN2LA63_9MICO</name>
<keyword evidence="1" id="KW-0805">Transcription regulation</keyword>
<dbReference type="InterPro" id="IPR000485">
    <property type="entry name" value="AsnC-type_HTH_dom"/>
</dbReference>